<evidence type="ECO:0000313" key="2">
    <source>
        <dbReference type="WBParaSite" id="MCU_002057-RA"/>
    </source>
</evidence>
<feature type="compositionally biased region" description="Low complexity" evidence="1">
    <location>
        <begin position="243"/>
        <end position="252"/>
    </location>
</feature>
<feature type="compositionally biased region" description="Low complexity" evidence="1">
    <location>
        <begin position="225"/>
        <end position="234"/>
    </location>
</feature>
<feature type="compositionally biased region" description="Basic and acidic residues" evidence="1">
    <location>
        <begin position="688"/>
        <end position="724"/>
    </location>
</feature>
<feature type="region of interest" description="Disordered" evidence="1">
    <location>
        <begin position="1"/>
        <end position="63"/>
    </location>
</feature>
<accession>A0A5K3EQY6</accession>
<feature type="compositionally biased region" description="Basic and acidic residues" evidence="1">
    <location>
        <begin position="46"/>
        <end position="63"/>
    </location>
</feature>
<protein>
    <submittedName>
        <fullName evidence="2">Similar to</fullName>
    </submittedName>
</protein>
<proteinExistence type="predicted"/>
<feature type="compositionally biased region" description="Basic residues" evidence="1">
    <location>
        <begin position="502"/>
        <end position="514"/>
    </location>
</feature>
<sequence>MRNRTFFPRDNSDADEGELNSDEDSESTSSEGVTSDGEVDSDEDDRSDRTRSPVEETPWERGLRLARERAKKVKLLRQNDADLEEKKLKLTVVAPDPNEEDTPAAATSELGRSNFADSFWLDYYKLAVVGCTQLTGKRSLPCDLTPPSQSTMSRWRRRLLDARTRSVDASSATSPASTNCRSRASSLSSLAGSILLAVPDLIIADDSDREQQRRRRRGGGRRRGSTSSNTSSSAESHRRRSSSSRSGISSRSSTKDQKKKSRSASSASSVSSSSSSAAAFPRSRDKVHGKEGCSKRRISPRRRGLADGDQRTSWRNRRPQLSHSDQRQPPQSQPQISGYHHQQRGFTDRSRDDFGTNENGAVCPSRQNYADSNRWQDSTHRSPDRPPPMPSEKPIKRPWVADPSLKSKAPIRQRSPSPSTRIGRSRTRSPSRPSSPSATDNVGQTTTTYITSWSQSRDRDASMSPPPPPPMYQQHRGSLRRQSSKSALPDVVPAQIASSPPSRKRPAPSRRKSRSPFANIDFGNPPAPMRPSLRDHHGPPPELSFEQTVPLLAGAVNPAAPSSTKALPSASSRPGVKLKIAPRVRAAPVLPSSALDKVHRASGGGGGSGGGGARVGASPVSSATSSRGSSQSPSRQHPRRDNISSTPSQFQSEPSAAKRMRQLGYTAVSPGGFESPPSPASRPYGRSRRPDVNEAGKGRRSDQGRDGYRSRISGEFHEHVDRFSRGGYPHQPPDRYRERRQHGDDFDRHRQSFDRSRPGRFGRDYNTESHYGRSRGEERISNRSYGGRHGNRRQGNLARSRSPFEGRGGGSGDVHVDMVTEQRLNELRQRLTMVDDKIAELGGASAVGHR</sequence>
<feature type="compositionally biased region" description="Polar residues" evidence="1">
    <location>
        <begin position="643"/>
        <end position="654"/>
    </location>
</feature>
<feature type="compositionally biased region" description="Low complexity" evidence="1">
    <location>
        <begin position="615"/>
        <end position="635"/>
    </location>
</feature>
<feature type="compositionally biased region" description="Gly residues" evidence="1">
    <location>
        <begin position="602"/>
        <end position="614"/>
    </location>
</feature>
<evidence type="ECO:0000256" key="1">
    <source>
        <dbReference type="SAM" id="MobiDB-lite"/>
    </source>
</evidence>
<name>A0A5K3EQY6_MESCO</name>
<feature type="region of interest" description="Disordered" evidence="1">
    <location>
        <begin position="207"/>
        <end position="816"/>
    </location>
</feature>
<feature type="compositionally biased region" description="Basic and acidic residues" evidence="1">
    <location>
        <begin position="282"/>
        <end position="294"/>
    </location>
</feature>
<dbReference type="AlphaFoldDB" id="A0A5K3EQY6"/>
<feature type="compositionally biased region" description="Basic and acidic residues" evidence="1">
    <location>
        <begin position="732"/>
        <end position="781"/>
    </location>
</feature>
<feature type="compositionally biased region" description="Basic residues" evidence="1">
    <location>
        <begin position="212"/>
        <end position="224"/>
    </location>
</feature>
<feature type="compositionally biased region" description="Polar residues" evidence="1">
    <location>
        <begin position="438"/>
        <end position="455"/>
    </location>
</feature>
<feature type="compositionally biased region" description="Low complexity" evidence="1">
    <location>
        <begin position="263"/>
        <end position="279"/>
    </location>
</feature>
<feature type="compositionally biased region" description="Acidic residues" evidence="1">
    <location>
        <begin position="13"/>
        <end position="26"/>
    </location>
</feature>
<feature type="compositionally biased region" description="Low complexity" evidence="1">
    <location>
        <begin position="27"/>
        <end position="36"/>
    </location>
</feature>
<dbReference type="WBParaSite" id="MCU_002057-RA">
    <property type="protein sequence ID" value="MCU_002057-RA"/>
    <property type="gene ID" value="MCU_002057"/>
</dbReference>
<feature type="compositionally biased region" description="Polar residues" evidence="1">
    <location>
        <begin position="365"/>
        <end position="376"/>
    </location>
</feature>
<feature type="compositionally biased region" description="Polar residues" evidence="1">
    <location>
        <begin position="560"/>
        <end position="572"/>
    </location>
</feature>
<reference evidence="2" key="1">
    <citation type="submission" date="2019-11" db="UniProtKB">
        <authorList>
            <consortium name="WormBaseParasite"/>
        </authorList>
    </citation>
    <scope>IDENTIFICATION</scope>
</reference>
<organism evidence="2">
    <name type="scientific">Mesocestoides corti</name>
    <name type="common">Flatworm</name>
    <dbReference type="NCBI Taxonomy" id="53468"/>
    <lineage>
        <taxon>Eukaryota</taxon>
        <taxon>Metazoa</taxon>
        <taxon>Spiralia</taxon>
        <taxon>Lophotrochozoa</taxon>
        <taxon>Platyhelminthes</taxon>
        <taxon>Cestoda</taxon>
        <taxon>Eucestoda</taxon>
        <taxon>Cyclophyllidea</taxon>
        <taxon>Mesocestoididae</taxon>
        <taxon>Mesocestoides</taxon>
    </lineage>
</organism>